<dbReference type="PRINTS" id="PR01270">
    <property type="entry name" value="HDASUPER"/>
</dbReference>
<dbReference type="PANTHER" id="PTHR10625">
    <property type="entry name" value="HISTONE DEACETYLASE HDAC1-RELATED"/>
    <property type="match status" value="1"/>
</dbReference>
<dbReference type="InterPro" id="IPR037138">
    <property type="entry name" value="His_deacetylse_dom_sf"/>
</dbReference>
<keyword evidence="4" id="KW-1185">Reference proteome</keyword>
<dbReference type="InterPro" id="IPR023801">
    <property type="entry name" value="His_deacetylse_dom"/>
</dbReference>
<evidence type="ECO:0000313" key="3">
    <source>
        <dbReference type="EMBL" id="UFP93876.1"/>
    </source>
</evidence>
<evidence type="ECO:0000256" key="1">
    <source>
        <dbReference type="ARBA" id="ARBA00005947"/>
    </source>
</evidence>
<dbReference type="Gene3D" id="3.40.800.20">
    <property type="entry name" value="Histone deacetylase domain"/>
    <property type="match status" value="1"/>
</dbReference>
<sequence>MLPVIYTDRFLEHRTGAMHPERPERLAAIVERLRRSPLAASLTWQEPRRATREQLLWVHSAELVETVEQVCRAGGGSLDPDTTVSAESFEVASLAAGGWLDGVDAVIRTGEPAWVLARPPGHHAEREQAMGFCLFANAALAAQYALRVHGRARVAVLDWDVHHGNGTQQLLWQEPRLAYISLHQSPHYPGTGYSHERGSAGNVLNVPLLAGCARKEYQQALDALVWPFIERFDPEVLIVSAGFDGHIDDPLAEMALRASDYGDFARQALARTRRVLFGLEGGYDLDGLAESVFAVTEACLSVHTRQV</sequence>
<reference evidence="3 4" key="1">
    <citation type="journal article" date="2021" name="Genome Biol. Evol.">
        <title>Complete Genome Sequencing of a Novel Gloeobacter Species from a Waterfall Cave in Mexico.</title>
        <authorList>
            <person name="Saw J.H."/>
            <person name="Cardona T."/>
            <person name="Montejano G."/>
        </authorList>
    </citation>
    <scope>NUCLEOTIDE SEQUENCE [LARGE SCALE GENOMIC DNA]</scope>
    <source>
        <strain evidence="3">MG652769</strain>
    </source>
</reference>
<feature type="domain" description="Histone deacetylase" evidence="2">
    <location>
        <begin position="19"/>
        <end position="298"/>
    </location>
</feature>
<dbReference type="SUPFAM" id="SSF52768">
    <property type="entry name" value="Arginase/deacetylase"/>
    <property type="match status" value="1"/>
</dbReference>
<evidence type="ECO:0000259" key="2">
    <source>
        <dbReference type="Pfam" id="PF00850"/>
    </source>
</evidence>
<dbReference type="Pfam" id="PF00850">
    <property type="entry name" value="Hist_deacetyl"/>
    <property type="match status" value="1"/>
</dbReference>
<dbReference type="EMBL" id="CP063845">
    <property type="protein sequence ID" value="UFP93876.1"/>
    <property type="molecule type" value="Genomic_DNA"/>
</dbReference>
<proteinExistence type="inferred from homology"/>
<name>A0ABY3PJP5_9CYAN</name>
<accession>A0ABY3PJP5</accession>
<gene>
    <name evidence="3" type="ORF">ISF26_19205</name>
</gene>
<dbReference type="InterPro" id="IPR023696">
    <property type="entry name" value="Ureohydrolase_dom_sf"/>
</dbReference>
<comment type="similarity">
    <text evidence="1">Belongs to the histone deacetylase family.</text>
</comment>
<evidence type="ECO:0000313" key="4">
    <source>
        <dbReference type="Proteomes" id="UP001054846"/>
    </source>
</evidence>
<protein>
    <submittedName>
        <fullName evidence="3">Histone deacetylase</fullName>
    </submittedName>
</protein>
<dbReference type="PANTHER" id="PTHR10625:SF10">
    <property type="entry name" value="HISTONE DEACETYLASE HDAC1"/>
    <property type="match status" value="1"/>
</dbReference>
<dbReference type="InterPro" id="IPR000286">
    <property type="entry name" value="HDACs"/>
</dbReference>
<dbReference type="Proteomes" id="UP001054846">
    <property type="component" value="Chromosome"/>
</dbReference>
<dbReference type="RefSeq" id="WP_230840933.1">
    <property type="nucleotide sequence ID" value="NZ_CP063845.1"/>
</dbReference>
<organism evidence="3 4">
    <name type="scientific">Gloeobacter morelensis MG652769</name>
    <dbReference type="NCBI Taxonomy" id="2781736"/>
    <lineage>
        <taxon>Bacteria</taxon>
        <taxon>Bacillati</taxon>
        <taxon>Cyanobacteriota</taxon>
        <taxon>Cyanophyceae</taxon>
        <taxon>Gloeobacterales</taxon>
        <taxon>Gloeobacteraceae</taxon>
        <taxon>Gloeobacter</taxon>
        <taxon>Gloeobacter morelensis</taxon>
    </lineage>
</organism>
<dbReference type="CDD" id="cd09992">
    <property type="entry name" value="HDAC_classII"/>
    <property type="match status" value="1"/>
</dbReference>